<protein>
    <submittedName>
        <fullName evidence="2">Uncharacterized protein</fullName>
    </submittedName>
</protein>
<evidence type="ECO:0000313" key="2">
    <source>
        <dbReference type="EnsemblMetazoa" id="AFAF008398-PA"/>
    </source>
</evidence>
<keyword evidence="3" id="KW-1185">Reference proteome</keyword>
<accession>A0A182QEA0</accession>
<dbReference type="AlphaFoldDB" id="A0A182QEA0"/>
<evidence type="ECO:0000313" key="3">
    <source>
        <dbReference type="Proteomes" id="UP000075886"/>
    </source>
</evidence>
<dbReference type="EnsemblMetazoa" id="AFAF008398-RA">
    <property type="protein sequence ID" value="AFAF008398-PA"/>
    <property type="gene ID" value="AFAF008398"/>
</dbReference>
<sequence length="205" mass="23362">MGVLKAALSFYWPSIGEWRYDDLHASLRYHESCRVKQLLVNALFFVVYPFVLCGKWYASNRWKFQDQTDGEWDIFEQYVEYTEEEAQLLRNGMLRGRMIIQTEIVLTDPADDDDQPSYKRYDEVDDEGVVGVETKPMSNGEDYATKCEPLNLSKDADDVAPSSDGSLLYVSSEEEANDDRMRLIQPSLRTSDGPPSSSTGANNVN</sequence>
<dbReference type="Proteomes" id="UP000075886">
    <property type="component" value="Unassembled WGS sequence"/>
</dbReference>
<reference evidence="2" key="2">
    <citation type="submission" date="2020-05" db="UniProtKB">
        <authorList>
            <consortium name="EnsemblMetazoa"/>
        </authorList>
    </citation>
    <scope>IDENTIFICATION</scope>
    <source>
        <strain evidence="2">FAR1</strain>
    </source>
</reference>
<reference evidence="3" key="1">
    <citation type="submission" date="2014-01" db="EMBL/GenBank/DDBJ databases">
        <title>The Genome Sequence of Anopheles farauti FAR1 (V2).</title>
        <authorList>
            <consortium name="The Broad Institute Genomics Platform"/>
            <person name="Neafsey D.E."/>
            <person name="Besansky N."/>
            <person name="Howell P."/>
            <person name="Walton C."/>
            <person name="Young S.K."/>
            <person name="Zeng Q."/>
            <person name="Gargeya S."/>
            <person name="Fitzgerald M."/>
            <person name="Haas B."/>
            <person name="Abouelleil A."/>
            <person name="Allen A.W."/>
            <person name="Alvarado L."/>
            <person name="Arachchi H.M."/>
            <person name="Berlin A.M."/>
            <person name="Chapman S.B."/>
            <person name="Gainer-Dewar J."/>
            <person name="Goldberg J."/>
            <person name="Griggs A."/>
            <person name="Gujja S."/>
            <person name="Hansen M."/>
            <person name="Howarth C."/>
            <person name="Imamovic A."/>
            <person name="Ireland A."/>
            <person name="Larimer J."/>
            <person name="McCowan C."/>
            <person name="Murphy C."/>
            <person name="Pearson M."/>
            <person name="Poon T.W."/>
            <person name="Priest M."/>
            <person name="Roberts A."/>
            <person name="Saif S."/>
            <person name="Shea T."/>
            <person name="Sisk P."/>
            <person name="Sykes S."/>
            <person name="Wortman J."/>
            <person name="Nusbaum C."/>
            <person name="Birren B."/>
        </authorList>
    </citation>
    <scope>NUCLEOTIDE SEQUENCE [LARGE SCALE GENOMIC DNA]</scope>
    <source>
        <strain evidence="3">FAR1</strain>
    </source>
</reference>
<organism evidence="2 3">
    <name type="scientific">Anopheles farauti</name>
    <dbReference type="NCBI Taxonomy" id="69004"/>
    <lineage>
        <taxon>Eukaryota</taxon>
        <taxon>Metazoa</taxon>
        <taxon>Ecdysozoa</taxon>
        <taxon>Arthropoda</taxon>
        <taxon>Hexapoda</taxon>
        <taxon>Insecta</taxon>
        <taxon>Pterygota</taxon>
        <taxon>Neoptera</taxon>
        <taxon>Endopterygota</taxon>
        <taxon>Diptera</taxon>
        <taxon>Nematocera</taxon>
        <taxon>Culicoidea</taxon>
        <taxon>Culicidae</taxon>
        <taxon>Anophelinae</taxon>
        <taxon>Anopheles</taxon>
    </lineage>
</organism>
<proteinExistence type="predicted"/>
<dbReference type="VEuPathDB" id="VectorBase:AFAF008398"/>
<feature type="compositionally biased region" description="Polar residues" evidence="1">
    <location>
        <begin position="187"/>
        <end position="205"/>
    </location>
</feature>
<name>A0A182QEA0_9DIPT</name>
<dbReference type="EMBL" id="AXCN02001581">
    <property type="status" value="NOT_ANNOTATED_CDS"/>
    <property type="molecule type" value="Genomic_DNA"/>
</dbReference>
<evidence type="ECO:0000256" key="1">
    <source>
        <dbReference type="SAM" id="MobiDB-lite"/>
    </source>
</evidence>
<feature type="region of interest" description="Disordered" evidence="1">
    <location>
        <begin position="153"/>
        <end position="205"/>
    </location>
</feature>